<dbReference type="InterPro" id="IPR006058">
    <property type="entry name" value="2Fe2S_fd_BS"/>
</dbReference>
<dbReference type="RefSeq" id="WP_160984997.1">
    <property type="nucleotide sequence ID" value="NZ_WVTD01000003.1"/>
</dbReference>
<dbReference type="Gene3D" id="3.10.20.30">
    <property type="match status" value="1"/>
</dbReference>
<dbReference type="SUPFAM" id="SSF47741">
    <property type="entry name" value="CO dehydrogenase ISP C-domain like"/>
    <property type="match status" value="1"/>
</dbReference>
<dbReference type="EMBL" id="WVTD01000003">
    <property type="protein sequence ID" value="MYL97259.1"/>
    <property type="molecule type" value="Genomic_DNA"/>
</dbReference>
<dbReference type="CDD" id="cd00207">
    <property type="entry name" value="fer2"/>
    <property type="match status" value="1"/>
</dbReference>
<name>A0A7X4GGP9_9SPHN</name>
<dbReference type="InterPro" id="IPR001041">
    <property type="entry name" value="2Fe-2S_ferredoxin-type"/>
</dbReference>
<gene>
    <name evidence="7" type="ORF">GR702_05665</name>
</gene>
<dbReference type="InterPro" id="IPR012675">
    <property type="entry name" value="Beta-grasp_dom_sf"/>
</dbReference>
<sequence length="170" mass="17728">MSEHGIEVTVNGHRHAARVEARTSLGEFLREGLGYTGTHLGCEHGVCGACTVMVDGAAVRSCLMLAVQVDGAQITTIEGLAEADGTLHPVQQALRDNFGLQCGFCTPGIAISLACVMQEEAGAGEGARENALVRAMSGHICRCTGYQGIRRAIRQLSGHQPAADEAEAVA</sequence>
<dbReference type="Gene3D" id="1.10.150.120">
    <property type="entry name" value="[2Fe-2S]-binding domain"/>
    <property type="match status" value="1"/>
</dbReference>
<keyword evidence="2" id="KW-0479">Metal-binding</keyword>
<evidence type="ECO:0000256" key="3">
    <source>
        <dbReference type="ARBA" id="ARBA00023002"/>
    </source>
</evidence>
<keyword evidence="4" id="KW-0408">Iron</keyword>
<evidence type="ECO:0000256" key="4">
    <source>
        <dbReference type="ARBA" id="ARBA00023004"/>
    </source>
</evidence>
<protein>
    <submittedName>
        <fullName evidence="7">2Fe-2S iron-sulfur cluster binding domain-containing protein</fullName>
    </submittedName>
</protein>
<evidence type="ECO:0000256" key="5">
    <source>
        <dbReference type="ARBA" id="ARBA00023014"/>
    </source>
</evidence>
<dbReference type="Pfam" id="PF01799">
    <property type="entry name" value="Fer2_2"/>
    <property type="match status" value="1"/>
</dbReference>
<dbReference type="GO" id="GO:0046872">
    <property type="term" value="F:metal ion binding"/>
    <property type="evidence" value="ECO:0007669"/>
    <property type="project" value="UniProtKB-KW"/>
</dbReference>
<keyword evidence="8" id="KW-1185">Reference proteome</keyword>
<evidence type="ECO:0000313" key="7">
    <source>
        <dbReference type="EMBL" id="MYL97259.1"/>
    </source>
</evidence>
<dbReference type="FunFam" id="3.10.20.30:FF:000020">
    <property type="entry name" value="Xanthine dehydrogenase iron-sulfur subunit"/>
    <property type="match status" value="1"/>
</dbReference>
<dbReference type="GO" id="GO:0016491">
    <property type="term" value="F:oxidoreductase activity"/>
    <property type="evidence" value="ECO:0007669"/>
    <property type="project" value="UniProtKB-KW"/>
</dbReference>
<evidence type="ECO:0000256" key="2">
    <source>
        <dbReference type="ARBA" id="ARBA00022723"/>
    </source>
</evidence>
<keyword evidence="5" id="KW-0411">Iron-sulfur</keyword>
<dbReference type="InterPro" id="IPR036010">
    <property type="entry name" value="2Fe-2S_ferredoxin-like_sf"/>
</dbReference>
<dbReference type="AlphaFoldDB" id="A0A7X4GGP9"/>
<comment type="caution">
    <text evidence="7">The sequence shown here is derived from an EMBL/GenBank/DDBJ whole genome shotgun (WGS) entry which is preliminary data.</text>
</comment>
<evidence type="ECO:0000256" key="1">
    <source>
        <dbReference type="ARBA" id="ARBA00022714"/>
    </source>
</evidence>
<dbReference type="PROSITE" id="PS00197">
    <property type="entry name" value="2FE2S_FER_1"/>
    <property type="match status" value="1"/>
</dbReference>
<keyword evidence="1" id="KW-0001">2Fe-2S</keyword>
<proteinExistence type="predicted"/>
<dbReference type="PROSITE" id="PS51085">
    <property type="entry name" value="2FE2S_FER_2"/>
    <property type="match status" value="1"/>
</dbReference>
<dbReference type="InterPro" id="IPR036884">
    <property type="entry name" value="2Fe-2S-bd_dom_sf"/>
</dbReference>
<dbReference type="InterPro" id="IPR002888">
    <property type="entry name" value="2Fe-2S-bd"/>
</dbReference>
<dbReference type="InterPro" id="IPR051452">
    <property type="entry name" value="Diverse_Oxidoreductases"/>
</dbReference>
<dbReference type="Pfam" id="PF00111">
    <property type="entry name" value="Fer2"/>
    <property type="match status" value="1"/>
</dbReference>
<feature type="domain" description="2Fe-2S ferredoxin-type" evidence="6">
    <location>
        <begin position="4"/>
        <end position="80"/>
    </location>
</feature>
<dbReference type="PANTHER" id="PTHR44379:SF5">
    <property type="entry name" value="OXIDOREDUCTASE WITH IRON-SULFUR SUBUNIT"/>
    <property type="match status" value="1"/>
</dbReference>
<dbReference type="GO" id="GO:0051537">
    <property type="term" value="F:2 iron, 2 sulfur cluster binding"/>
    <property type="evidence" value="ECO:0007669"/>
    <property type="project" value="UniProtKB-KW"/>
</dbReference>
<dbReference type="Proteomes" id="UP000465810">
    <property type="component" value="Unassembled WGS sequence"/>
</dbReference>
<dbReference type="PANTHER" id="PTHR44379">
    <property type="entry name" value="OXIDOREDUCTASE WITH IRON-SULFUR SUBUNIT"/>
    <property type="match status" value="1"/>
</dbReference>
<evidence type="ECO:0000313" key="8">
    <source>
        <dbReference type="Proteomes" id="UP000465810"/>
    </source>
</evidence>
<accession>A0A7X4GGP9</accession>
<reference evidence="7 8" key="1">
    <citation type="submission" date="2019-12" db="EMBL/GenBank/DDBJ databases">
        <authorList>
            <person name="Feng G."/>
            <person name="Zhu H."/>
        </authorList>
    </citation>
    <scope>NUCLEOTIDE SEQUENCE [LARGE SCALE GENOMIC DNA]</scope>
    <source>
        <strain evidence="7 8">FGD1</strain>
    </source>
</reference>
<dbReference type="SUPFAM" id="SSF54292">
    <property type="entry name" value="2Fe-2S ferredoxin-like"/>
    <property type="match status" value="1"/>
</dbReference>
<keyword evidence="3" id="KW-0560">Oxidoreductase</keyword>
<evidence type="ECO:0000259" key="6">
    <source>
        <dbReference type="PROSITE" id="PS51085"/>
    </source>
</evidence>
<organism evidence="7 8">
    <name type="scientific">Novosphingobium silvae</name>
    <dbReference type="NCBI Taxonomy" id="2692619"/>
    <lineage>
        <taxon>Bacteria</taxon>
        <taxon>Pseudomonadati</taxon>
        <taxon>Pseudomonadota</taxon>
        <taxon>Alphaproteobacteria</taxon>
        <taxon>Sphingomonadales</taxon>
        <taxon>Sphingomonadaceae</taxon>
        <taxon>Novosphingobium</taxon>
    </lineage>
</organism>